<dbReference type="AlphaFoldDB" id="L9WUJ7"/>
<protein>
    <submittedName>
        <fullName evidence="1">Uncharacterized protein</fullName>
    </submittedName>
</protein>
<dbReference type="EMBL" id="AOHZ01000069">
    <property type="protein sequence ID" value="ELY53135.1"/>
    <property type="molecule type" value="Genomic_DNA"/>
</dbReference>
<accession>L9WUJ7</accession>
<evidence type="ECO:0000313" key="1">
    <source>
        <dbReference type="EMBL" id="ELY53135.1"/>
    </source>
</evidence>
<comment type="caution">
    <text evidence="1">The sequence shown here is derived from an EMBL/GenBank/DDBJ whole genome shotgun (WGS) entry which is preliminary data.</text>
</comment>
<dbReference type="Proteomes" id="UP000011602">
    <property type="component" value="Unassembled WGS sequence"/>
</dbReference>
<organism evidence="1 2">
    <name type="scientific">Natronolimnohabitans innermongolicus JCM 12255</name>
    <dbReference type="NCBI Taxonomy" id="1227499"/>
    <lineage>
        <taxon>Archaea</taxon>
        <taxon>Methanobacteriati</taxon>
        <taxon>Methanobacteriota</taxon>
        <taxon>Stenosarchaea group</taxon>
        <taxon>Halobacteria</taxon>
        <taxon>Halobacteriales</taxon>
        <taxon>Natrialbaceae</taxon>
        <taxon>Natronolimnohabitans</taxon>
    </lineage>
</organism>
<sequence length="124" mass="13445">MDGRSLTGEKSEVVLSDQPSVAADAGYVVTQITNILEDRLVVRGRPVVDDDVETALPQQLLALPDELLAVQRQSLVLVRGEVGVLVARIDVAVLRIVTRVLGDDIADVEGDLSCILKSRCHLQY</sequence>
<reference evidence="1 2" key="1">
    <citation type="journal article" date="2014" name="PLoS Genet.">
        <title>Phylogenetically driven sequencing of extremely halophilic archaea reveals strategies for static and dynamic osmo-response.</title>
        <authorList>
            <person name="Becker E.A."/>
            <person name="Seitzer P.M."/>
            <person name="Tritt A."/>
            <person name="Larsen D."/>
            <person name="Krusor M."/>
            <person name="Yao A.I."/>
            <person name="Wu D."/>
            <person name="Madern D."/>
            <person name="Eisen J.A."/>
            <person name="Darling A.E."/>
            <person name="Facciotti M.T."/>
        </authorList>
    </citation>
    <scope>NUCLEOTIDE SEQUENCE [LARGE SCALE GENOMIC DNA]</scope>
    <source>
        <strain evidence="1 2">JCM 12255</strain>
    </source>
</reference>
<proteinExistence type="predicted"/>
<name>L9WUJ7_9EURY</name>
<gene>
    <name evidence="1" type="ORF">C493_15008</name>
</gene>
<keyword evidence="2" id="KW-1185">Reference proteome</keyword>
<evidence type="ECO:0000313" key="2">
    <source>
        <dbReference type="Proteomes" id="UP000011602"/>
    </source>
</evidence>